<dbReference type="SUPFAM" id="SSF53335">
    <property type="entry name" value="S-adenosyl-L-methionine-dependent methyltransferases"/>
    <property type="match status" value="1"/>
</dbReference>
<evidence type="ECO:0000256" key="1">
    <source>
        <dbReference type="ARBA" id="ARBA00038158"/>
    </source>
</evidence>
<accession>A0AAE0WYU9</accession>
<proteinExistence type="inferred from homology"/>
<organism evidence="3 4">
    <name type="scientific">Podospora appendiculata</name>
    <dbReference type="NCBI Taxonomy" id="314037"/>
    <lineage>
        <taxon>Eukaryota</taxon>
        <taxon>Fungi</taxon>
        <taxon>Dikarya</taxon>
        <taxon>Ascomycota</taxon>
        <taxon>Pezizomycotina</taxon>
        <taxon>Sordariomycetes</taxon>
        <taxon>Sordariomycetidae</taxon>
        <taxon>Sordariales</taxon>
        <taxon>Podosporaceae</taxon>
        <taxon>Podospora</taxon>
    </lineage>
</organism>
<sequence length="377" mass="41876">MSDKGKSPATTPPPEDSPATRKPSPAANDELPPASTIDGLIEVDRNVGSPTCLLSGTMSTDKHVQLDDDNDSAIGDSVSTYTSSLASSVIDYPIEHGRQYHAYRAGRYSRPNDDAEMERLLLLHEIMTRTIGGLYLAPIDKHKTHRILDIGTGTGIWAISIGDKFPHAEVIGNDLSANMPTFVPPNVKFEVDDVESPWLHDAKFDWIFCRYMAAGIFDWPKLVSNIYDNLTPHGWAEFQDFDLQYYSDDGSLAPDDPLLVWISSLLDAARALKRDPNPGSQLEGWVRGAGFVNVAHKRYKIPIGPWARDPALKEIGLLNYWQVNGGLEGLTLRLFTGVLGWKKDEILVLLAKVRQSLRNPAVHAMFDFHVVYGQRVE</sequence>
<reference evidence="3" key="2">
    <citation type="submission" date="2023-06" db="EMBL/GenBank/DDBJ databases">
        <authorList>
            <consortium name="Lawrence Berkeley National Laboratory"/>
            <person name="Haridas S."/>
            <person name="Hensen N."/>
            <person name="Bonometti L."/>
            <person name="Westerberg I."/>
            <person name="Brannstrom I.O."/>
            <person name="Guillou S."/>
            <person name="Cros-Aarteil S."/>
            <person name="Calhoun S."/>
            <person name="Kuo A."/>
            <person name="Mondo S."/>
            <person name="Pangilinan J."/>
            <person name="Riley R."/>
            <person name="Labutti K."/>
            <person name="Andreopoulos B."/>
            <person name="Lipzen A."/>
            <person name="Chen C."/>
            <person name="Yanf M."/>
            <person name="Daum C."/>
            <person name="Ng V."/>
            <person name="Clum A."/>
            <person name="Steindorff A."/>
            <person name="Ohm R."/>
            <person name="Martin F."/>
            <person name="Silar P."/>
            <person name="Natvig D."/>
            <person name="Lalanne C."/>
            <person name="Gautier V."/>
            <person name="Ament-Velasquez S.L."/>
            <person name="Kruys A."/>
            <person name="Hutchinson M.I."/>
            <person name="Powell A.J."/>
            <person name="Barry K."/>
            <person name="Miller A.N."/>
            <person name="Grigoriev I.V."/>
            <person name="Debuchy R."/>
            <person name="Gladieux P."/>
            <person name="Thoren M.H."/>
            <person name="Johannesson H."/>
        </authorList>
    </citation>
    <scope>NUCLEOTIDE SEQUENCE</scope>
    <source>
        <strain evidence="3">CBS 314.62</strain>
    </source>
</reference>
<dbReference type="AlphaFoldDB" id="A0AAE0WYU9"/>
<keyword evidence="3" id="KW-0808">Transferase</keyword>
<comment type="similarity">
    <text evidence="1">Belongs to the methyltransferase superfamily. LaeA methyltransferase family.</text>
</comment>
<keyword evidence="3" id="KW-0489">Methyltransferase</keyword>
<evidence type="ECO:0000256" key="2">
    <source>
        <dbReference type="SAM" id="MobiDB-lite"/>
    </source>
</evidence>
<name>A0AAE0WYU9_9PEZI</name>
<dbReference type="GO" id="GO:0008168">
    <property type="term" value="F:methyltransferase activity"/>
    <property type="evidence" value="ECO:0007669"/>
    <property type="project" value="UniProtKB-KW"/>
</dbReference>
<dbReference type="InterPro" id="IPR029063">
    <property type="entry name" value="SAM-dependent_MTases_sf"/>
</dbReference>
<dbReference type="PANTHER" id="PTHR43591:SF10">
    <property type="entry name" value="ABC TRANSMEMBRANE TYPE-1 DOMAIN-CONTAINING PROTEIN-RELATED"/>
    <property type="match status" value="1"/>
</dbReference>
<protein>
    <submittedName>
        <fullName evidence="3">S-adenosyl-L-methionine-dependent methyltransferase</fullName>
    </submittedName>
</protein>
<evidence type="ECO:0000313" key="3">
    <source>
        <dbReference type="EMBL" id="KAK3680990.1"/>
    </source>
</evidence>
<dbReference type="Pfam" id="PF13489">
    <property type="entry name" value="Methyltransf_23"/>
    <property type="match status" value="1"/>
</dbReference>
<dbReference type="EMBL" id="JAULSO010000008">
    <property type="protein sequence ID" value="KAK3680990.1"/>
    <property type="molecule type" value="Genomic_DNA"/>
</dbReference>
<dbReference type="Gene3D" id="3.40.50.150">
    <property type="entry name" value="Vaccinia Virus protein VP39"/>
    <property type="match status" value="1"/>
</dbReference>
<reference evidence="3" key="1">
    <citation type="journal article" date="2023" name="Mol. Phylogenet. Evol.">
        <title>Genome-scale phylogeny and comparative genomics of the fungal order Sordariales.</title>
        <authorList>
            <person name="Hensen N."/>
            <person name="Bonometti L."/>
            <person name="Westerberg I."/>
            <person name="Brannstrom I.O."/>
            <person name="Guillou S."/>
            <person name="Cros-Aarteil S."/>
            <person name="Calhoun S."/>
            <person name="Haridas S."/>
            <person name="Kuo A."/>
            <person name="Mondo S."/>
            <person name="Pangilinan J."/>
            <person name="Riley R."/>
            <person name="LaButti K."/>
            <person name="Andreopoulos B."/>
            <person name="Lipzen A."/>
            <person name="Chen C."/>
            <person name="Yan M."/>
            <person name="Daum C."/>
            <person name="Ng V."/>
            <person name="Clum A."/>
            <person name="Steindorff A."/>
            <person name="Ohm R.A."/>
            <person name="Martin F."/>
            <person name="Silar P."/>
            <person name="Natvig D.O."/>
            <person name="Lalanne C."/>
            <person name="Gautier V."/>
            <person name="Ament-Velasquez S.L."/>
            <person name="Kruys A."/>
            <person name="Hutchinson M.I."/>
            <person name="Powell A.J."/>
            <person name="Barry K."/>
            <person name="Miller A.N."/>
            <person name="Grigoriev I.V."/>
            <person name="Debuchy R."/>
            <person name="Gladieux P."/>
            <person name="Hiltunen Thoren M."/>
            <person name="Johannesson H."/>
        </authorList>
    </citation>
    <scope>NUCLEOTIDE SEQUENCE</scope>
    <source>
        <strain evidence="3">CBS 314.62</strain>
    </source>
</reference>
<gene>
    <name evidence="3" type="ORF">B0T22DRAFT_473670</name>
</gene>
<comment type="caution">
    <text evidence="3">The sequence shown here is derived from an EMBL/GenBank/DDBJ whole genome shotgun (WGS) entry which is preliminary data.</text>
</comment>
<dbReference type="CDD" id="cd02440">
    <property type="entry name" value="AdoMet_MTases"/>
    <property type="match status" value="1"/>
</dbReference>
<dbReference type="PANTHER" id="PTHR43591">
    <property type="entry name" value="METHYLTRANSFERASE"/>
    <property type="match status" value="1"/>
</dbReference>
<dbReference type="GO" id="GO:0032259">
    <property type="term" value="P:methylation"/>
    <property type="evidence" value="ECO:0007669"/>
    <property type="project" value="UniProtKB-KW"/>
</dbReference>
<evidence type="ECO:0000313" key="4">
    <source>
        <dbReference type="Proteomes" id="UP001270362"/>
    </source>
</evidence>
<feature type="region of interest" description="Disordered" evidence="2">
    <location>
        <begin position="1"/>
        <end position="34"/>
    </location>
</feature>
<keyword evidence="4" id="KW-1185">Reference proteome</keyword>
<dbReference type="Proteomes" id="UP001270362">
    <property type="component" value="Unassembled WGS sequence"/>
</dbReference>